<dbReference type="InterPro" id="IPR017926">
    <property type="entry name" value="GATASE"/>
</dbReference>
<dbReference type="Gene3D" id="3.40.50.880">
    <property type="match status" value="1"/>
</dbReference>
<comment type="function">
    <text evidence="10">IGPS catalyzes the conversion of PRFAR and glutamine to IGP, AICAR and glutamate. The HisH subunit catalyzes the hydrolysis of glutamine to glutamate and ammonia as part of the synthesis of IGP and AICAR. The resulting ammonia molecule is channeled to the active site of HisF.</text>
</comment>
<dbReference type="PROSITE" id="PS51273">
    <property type="entry name" value="GATASE_TYPE_1"/>
    <property type="match status" value="1"/>
</dbReference>
<dbReference type="GO" id="GO:0000105">
    <property type="term" value="P:L-histidine biosynthetic process"/>
    <property type="evidence" value="ECO:0007669"/>
    <property type="project" value="UniProtKB-UniRule"/>
</dbReference>
<evidence type="ECO:0000256" key="7">
    <source>
        <dbReference type="ARBA" id="ARBA00023239"/>
    </source>
</evidence>
<evidence type="ECO:0000256" key="5">
    <source>
        <dbReference type="ARBA" id="ARBA00022962"/>
    </source>
</evidence>
<keyword evidence="15" id="KW-1185">Reference proteome</keyword>
<dbReference type="RefSeq" id="WP_174583052.1">
    <property type="nucleotide sequence ID" value="NZ_CAJNOB010000010.1"/>
</dbReference>
<dbReference type="EMBL" id="CAJNOB010000010">
    <property type="protein sequence ID" value="CAF0694952.1"/>
    <property type="molecule type" value="Genomic_DNA"/>
</dbReference>
<dbReference type="UniPathway" id="UPA00031">
    <property type="reaction ID" value="UER00010"/>
</dbReference>
<evidence type="ECO:0000259" key="13">
    <source>
        <dbReference type="Pfam" id="PF00117"/>
    </source>
</evidence>
<evidence type="ECO:0000313" key="15">
    <source>
        <dbReference type="Proteomes" id="UP000663859"/>
    </source>
</evidence>
<keyword evidence="3 10" id="KW-0028">Amino-acid biosynthesis</keyword>
<dbReference type="InterPro" id="IPR010139">
    <property type="entry name" value="Imidazole-glycPsynth_HisH"/>
</dbReference>
<evidence type="ECO:0000256" key="3">
    <source>
        <dbReference type="ARBA" id="ARBA00022605"/>
    </source>
</evidence>
<evidence type="ECO:0000256" key="12">
    <source>
        <dbReference type="SAM" id="MobiDB-lite"/>
    </source>
</evidence>
<dbReference type="GO" id="GO:0000107">
    <property type="term" value="F:imidazoleglycerol-phosphate synthase activity"/>
    <property type="evidence" value="ECO:0007669"/>
    <property type="project" value="UniProtKB-UniRule"/>
</dbReference>
<dbReference type="SUPFAM" id="SSF52317">
    <property type="entry name" value="Class I glutamine amidotransferase-like"/>
    <property type="match status" value="1"/>
</dbReference>
<feature type="active site" evidence="10 11">
    <location>
        <position position="222"/>
    </location>
</feature>
<comment type="subunit">
    <text evidence="2 10">Heterodimer of HisH and HisF.</text>
</comment>
<dbReference type="InterPro" id="IPR029062">
    <property type="entry name" value="Class_I_gatase-like"/>
</dbReference>
<evidence type="ECO:0000313" key="14">
    <source>
        <dbReference type="EMBL" id="CAF0694952.1"/>
    </source>
</evidence>
<dbReference type="CDD" id="cd01748">
    <property type="entry name" value="GATase1_IGP_Synthase"/>
    <property type="match status" value="1"/>
</dbReference>
<evidence type="ECO:0000256" key="11">
    <source>
        <dbReference type="PIRSR" id="PIRSR000495-1"/>
    </source>
</evidence>
<keyword evidence="10" id="KW-0963">Cytoplasm</keyword>
<evidence type="ECO:0000256" key="4">
    <source>
        <dbReference type="ARBA" id="ARBA00022801"/>
    </source>
</evidence>
<sequence length="244" mass="26918">MQEKNRGRNQEDHPSSGLLRQEPKKGFPTGDFQGRFGLGLRIGLVDYSMGNLRSVANALRVTGASPILVTGPGDLPGLQALVLPGVGAFGDCVRQLQNRKLWEPIRQWIGEGKPFLGICLGYQVLFEGSEEAPGCPGLGIFAGMVRRLPAGTLKVPHMGWNRIEVVRTNPWSFALPSGEFVYFVHSFYPEPRDRELVLSWTQYGVRFASSIGRGRLVATQFHPEKSQRVGLGLLRAFVRSIECA</sequence>
<dbReference type="GO" id="GO:0016829">
    <property type="term" value="F:lyase activity"/>
    <property type="evidence" value="ECO:0007669"/>
    <property type="project" value="UniProtKB-KW"/>
</dbReference>
<dbReference type="Pfam" id="PF00117">
    <property type="entry name" value="GATase"/>
    <property type="match status" value="1"/>
</dbReference>
<comment type="catalytic activity">
    <reaction evidence="8 10">
        <text>5-[(5-phospho-1-deoxy-D-ribulos-1-ylimino)methylamino]-1-(5-phospho-beta-D-ribosyl)imidazole-4-carboxamide + L-glutamine = D-erythro-1-(imidazol-4-yl)glycerol 3-phosphate + 5-amino-1-(5-phospho-beta-D-ribosyl)imidazole-4-carboxamide + L-glutamate + H(+)</text>
        <dbReference type="Rhea" id="RHEA:24793"/>
        <dbReference type="ChEBI" id="CHEBI:15378"/>
        <dbReference type="ChEBI" id="CHEBI:29985"/>
        <dbReference type="ChEBI" id="CHEBI:58278"/>
        <dbReference type="ChEBI" id="CHEBI:58359"/>
        <dbReference type="ChEBI" id="CHEBI:58475"/>
        <dbReference type="ChEBI" id="CHEBI:58525"/>
        <dbReference type="EC" id="4.3.2.10"/>
    </reaction>
</comment>
<evidence type="ECO:0000256" key="8">
    <source>
        <dbReference type="ARBA" id="ARBA00047838"/>
    </source>
</evidence>
<comment type="caution">
    <text evidence="14">The sequence shown here is derived from an EMBL/GenBank/DDBJ whole genome shotgun (WGS) entry which is preliminary data.</text>
</comment>
<comment type="catalytic activity">
    <reaction evidence="9 10">
        <text>L-glutamine + H2O = L-glutamate + NH4(+)</text>
        <dbReference type="Rhea" id="RHEA:15889"/>
        <dbReference type="ChEBI" id="CHEBI:15377"/>
        <dbReference type="ChEBI" id="CHEBI:28938"/>
        <dbReference type="ChEBI" id="CHEBI:29985"/>
        <dbReference type="ChEBI" id="CHEBI:58359"/>
        <dbReference type="EC" id="3.5.1.2"/>
    </reaction>
</comment>
<comment type="pathway">
    <text evidence="1 10">Amino-acid biosynthesis; L-histidine biosynthesis; L-histidine from 5-phospho-alpha-D-ribose 1-diphosphate: step 5/9.</text>
</comment>
<evidence type="ECO:0000256" key="9">
    <source>
        <dbReference type="ARBA" id="ARBA00049534"/>
    </source>
</evidence>
<dbReference type="GO" id="GO:0004359">
    <property type="term" value="F:glutaminase activity"/>
    <property type="evidence" value="ECO:0007669"/>
    <property type="project" value="UniProtKB-EC"/>
</dbReference>
<dbReference type="PANTHER" id="PTHR42701">
    <property type="entry name" value="IMIDAZOLE GLYCEROL PHOSPHATE SYNTHASE SUBUNIT HISH"/>
    <property type="match status" value="1"/>
</dbReference>
<evidence type="ECO:0000256" key="2">
    <source>
        <dbReference type="ARBA" id="ARBA00011152"/>
    </source>
</evidence>
<gene>
    <name evidence="10 14" type="primary">hisH</name>
    <name evidence="14" type="ORF">MPNT_180007</name>
</gene>
<feature type="active site" evidence="10 11">
    <location>
        <position position="224"/>
    </location>
</feature>
<feature type="region of interest" description="Disordered" evidence="12">
    <location>
        <begin position="1"/>
        <end position="30"/>
    </location>
</feature>
<dbReference type="HAMAP" id="MF_00278">
    <property type="entry name" value="HisH"/>
    <property type="match status" value="1"/>
</dbReference>
<dbReference type="Proteomes" id="UP000663859">
    <property type="component" value="Unassembled WGS sequence"/>
</dbReference>
<dbReference type="PANTHER" id="PTHR42701:SF1">
    <property type="entry name" value="IMIDAZOLE GLYCEROL PHOSPHATE SYNTHASE SUBUNIT HISH"/>
    <property type="match status" value="1"/>
</dbReference>
<dbReference type="AlphaFoldDB" id="A0A8J2BSD9"/>
<protein>
    <recommendedName>
        <fullName evidence="10">Imidazole glycerol phosphate synthase subunit HisH</fullName>
        <ecNumber evidence="10">4.3.2.10</ecNumber>
    </recommendedName>
    <alternativeName>
        <fullName evidence="10">IGP synthase glutaminase subunit</fullName>
        <ecNumber evidence="10">3.5.1.2</ecNumber>
    </alternativeName>
    <alternativeName>
        <fullName evidence="10">IGP synthase subunit HisH</fullName>
    </alternativeName>
    <alternativeName>
        <fullName evidence="10">ImGP synthase subunit HisH</fullName>
        <shortName evidence="10">IGPS subunit HisH</shortName>
    </alternativeName>
</protein>
<keyword evidence="6 10" id="KW-0368">Histidine biosynthesis</keyword>
<dbReference type="PIRSF" id="PIRSF000495">
    <property type="entry name" value="Amidotransf_hisH"/>
    <property type="match status" value="1"/>
</dbReference>
<reference evidence="14" key="1">
    <citation type="submission" date="2021-02" db="EMBL/GenBank/DDBJ databases">
        <authorList>
            <person name="Cremers G."/>
            <person name="Picone N."/>
        </authorList>
    </citation>
    <scope>NUCLEOTIDE SEQUENCE</scope>
    <source>
        <strain evidence="14">PQ17</strain>
    </source>
</reference>
<feature type="domain" description="Glutamine amidotransferase" evidence="13">
    <location>
        <begin position="45"/>
        <end position="229"/>
    </location>
</feature>
<organism evidence="14 15">
    <name type="scientific">Candidatus Methylacidithermus pantelleriae</name>
    <dbReference type="NCBI Taxonomy" id="2744239"/>
    <lineage>
        <taxon>Bacteria</taxon>
        <taxon>Pseudomonadati</taxon>
        <taxon>Verrucomicrobiota</taxon>
        <taxon>Methylacidiphilae</taxon>
        <taxon>Methylacidiphilales</taxon>
        <taxon>Methylacidiphilaceae</taxon>
        <taxon>Candidatus Methylacidithermus</taxon>
    </lineage>
</organism>
<feature type="compositionally biased region" description="Basic and acidic residues" evidence="12">
    <location>
        <begin position="1"/>
        <end position="14"/>
    </location>
</feature>
<evidence type="ECO:0000256" key="10">
    <source>
        <dbReference type="HAMAP-Rule" id="MF_00278"/>
    </source>
</evidence>
<accession>A0A8J2BSD9</accession>
<keyword evidence="5 10" id="KW-0315">Glutamine amidotransferase</keyword>
<name>A0A8J2BSD9_9BACT</name>
<proteinExistence type="inferred from homology"/>
<keyword evidence="4 10" id="KW-0378">Hydrolase</keyword>
<feature type="active site" description="Nucleophile" evidence="10 11">
    <location>
        <position position="119"/>
    </location>
</feature>
<dbReference type="EC" id="4.3.2.10" evidence="10"/>
<keyword evidence="7 10" id="KW-0456">Lyase</keyword>
<dbReference type="GO" id="GO:0005737">
    <property type="term" value="C:cytoplasm"/>
    <property type="evidence" value="ECO:0007669"/>
    <property type="project" value="UniProtKB-SubCell"/>
</dbReference>
<comment type="subcellular location">
    <subcellularLocation>
        <location evidence="10">Cytoplasm</location>
    </subcellularLocation>
</comment>
<evidence type="ECO:0000256" key="6">
    <source>
        <dbReference type="ARBA" id="ARBA00023102"/>
    </source>
</evidence>
<evidence type="ECO:0000256" key="1">
    <source>
        <dbReference type="ARBA" id="ARBA00005091"/>
    </source>
</evidence>
<dbReference type="EC" id="3.5.1.2" evidence="10"/>
<dbReference type="NCBIfam" id="TIGR01855">
    <property type="entry name" value="IMP_synth_hisH"/>
    <property type="match status" value="1"/>
</dbReference>